<reference evidence="1 2" key="1">
    <citation type="submission" date="2020-08" db="EMBL/GenBank/DDBJ databases">
        <title>Genomic Encyclopedia of Type Strains, Phase III (KMG-III): the genomes of soil and plant-associated and newly described type strains.</title>
        <authorList>
            <person name="Whitman W."/>
        </authorList>
    </citation>
    <scope>NUCLEOTIDE SEQUENCE [LARGE SCALE GENOMIC DNA]</scope>
    <source>
        <strain evidence="1 2">CECT 8305</strain>
    </source>
</reference>
<dbReference type="EMBL" id="JACHJL010000008">
    <property type="protein sequence ID" value="MBB5936416.1"/>
    <property type="molecule type" value="Genomic_DNA"/>
</dbReference>
<dbReference type="Proteomes" id="UP000588098">
    <property type="component" value="Unassembled WGS sequence"/>
</dbReference>
<comment type="caution">
    <text evidence="1">The sequence shown here is derived from an EMBL/GenBank/DDBJ whole genome shotgun (WGS) entry which is preliminary data.</text>
</comment>
<evidence type="ECO:0000313" key="1">
    <source>
        <dbReference type="EMBL" id="MBB5936416.1"/>
    </source>
</evidence>
<sequence length="217" mass="23763">MRSAQQLVTELASRRRQRPVANALLAVAQAGGLTRDHMCRLVRVEAQVHRVELPGYAVMGSRFPRRPAAGLYLDLSRLAYDAGPRLNRAGQALGLSSEDMAQWQPPTHKDAYDLNGILSWVAIQGSQAVTALVAYTDMCVYYPACQALVAEIRKRGVDAPGEFTSYFDSGPPEEMLELALDVVQDGLDRDDDPQEALFMARLLEQSLEGFWAAAAAA</sequence>
<gene>
    <name evidence="1" type="ORF">FHS42_003491</name>
</gene>
<dbReference type="AlphaFoldDB" id="A0A7W9QA22"/>
<proteinExistence type="predicted"/>
<name>A0A7W9QA22_9ACTN</name>
<accession>A0A7W9QA22</accession>
<organism evidence="1 2">
    <name type="scientific">Streptomyces zagrosensis</name>
    <dbReference type="NCBI Taxonomy" id="1042984"/>
    <lineage>
        <taxon>Bacteria</taxon>
        <taxon>Bacillati</taxon>
        <taxon>Actinomycetota</taxon>
        <taxon>Actinomycetes</taxon>
        <taxon>Kitasatosporales</taxon>
        <taxon>Streptomycetaceae</taxon>
        <taxon>Streptomyces</taxon>
    </lineage>
</organism>
<protein>
    <submittedName>
        <fullName evidence="1">Uncharacterized protein</fullName>
    </submittedName>
</protein>
<keyword evidence="2" id="KW-1185">Reference proteome</keyword>
<evidence type="ECO:0000313" key="2">
    <source>
        <dbReference type="Proteomes" id="UP000588098"/>
    </source>
</evidence>
<dbReference type="RefSeq" id="WP_184573019.1">
    <property type="nucleotide sequence ID" value="NZ_JACHJL010000008.1"/>
</dbReference>